<organism evidence="2 3">
    <name type="scientific">Actinoplanes utahensis</name>
    <dbReference type="NCBI Taxonomy" id="1869"/>
    <lineage>
        <taxon>Bacteria</taxon>
        <taxon>Bacillati</taxon>
        <taxon>Actinomycetota</taxon>
        <taxon>Actinomycetes</taxon>
        <taxon>Micromonosporales</taxon>
        <taxon>Micromonosporaceae</taxon>
        <taxon>Actinoplanes</taxon>
    </lineage>
</organism>
<sequence>MDEDGLRHDHTVSDEWSSPMAAAVGGIRILIGLAPPAALGAYRRHAQLAEDFPVTGDSGYDGYAFVAVDDGGGEWPRLVVTQRYAPSGAGFPPGVLYVPEQRQLFIGAGTRLIAYQARSGQWRRSWEDEAQAGFWSWRQHDDVVIMSAELGIAAWRTDGTRLWTTFAEPPWSYRVVAGQIVLDVMGTVRTFDLHRGP</sequence>
<keyword evidence="1" id="KW-0472">Membrane</keyword>
<reference evidence="2 3" key="1">
    <citation type="submission" date="2014-10" db="EMBL/GenBank/DDBJ databases">
        <title>Draft genome sequence of Actinoplanes utahensis NRRL 12052.</title>
        <authorList>
            <person name="Velasco-Bucheli B."/>
            <person name="del Cerro C."/>
            <person name="Hormigo D."/>
            <person name="Garcia J.L."/>
            <person name="Acebal C."/>
            <person name="Arroyo M."/>
            <person name="de la Mata I."/>
        </authorList>
    </citation>
    <scope>NUCLEOTIDE SEQUENCE [LARGE SCALE GENOMIC DNA]</scope>
    <source>
        <strain evidence="2 3">NRRL 12052</strain>
    </source>
</reference>
<protein>
    <submittedName>
        <fullName evidence="2">Uncharacterized protein</fullName>
    </submittedName>
</protein>
<comment type="caution">
    <text evidence="2">The sequence shown here is derived from an EMBL/GenBank/DDBJ whole genome shotgun (WGS) entry which is preliminary data.</text>
</comment>
<evidence type="ECO:0000313" key="2">
    <source>
        <dbReference type="EMBL" id="KHD76971.1"/>
    </source>
</evidence>
<dbReference type="EMBL" id="JRTT01000014">
    <property type="protein sequence ID" value="KHD76971.1"/>
    <property type="molecule type" value="Genomic_DNA"/>
</dbReference>
<keyword evidence="1" id="KW-0812">Transmembrane</keyword>
<feature type="transmembrane region" description="Helical" evidence="1">
    <location>
        <begin position="20"/>
        <end position="42"/>
    </location>
</feature>
<keyword evidence="3" id="KW-1185">Reference proteome</keyword>
<name>A0A0A6UNH1_ACTUT</name>
<dbReference type="Proteomes" id="UP000054537">
    <property type="component" value="Unassembled WGS sequence"/>
</dbReference>
<dbReference type="AlphaFoldDB" id="A0A0A6UNH1"/>
<evidence type="ECO:0000256" key="1">
    <source>
        <dbReference type="SAM" id="Phobius"/>
    </source>
</evidence>
<evidence type="ECO:0000313" key="3">
    <source>
        <dbReference type="Proteomes" id="UP000054537"/>
    </source>
</evidence>
<dbReference type="STRING" id="1869.MB27_14395"/>
<proteinExistence type="predicted"/>
<keyword evidence="1" id="KW-1133">Transmembrane helix</keyword>
<gene>
    <name evidence="2" type="ORF">MB27_14395</name>
</gene>
<accession>A0A0A6UNH1</accession>